<accession>A0ABT1BM63</accession>
<comment type="caution">
    <text evidence="1">The sequence shown here is derived from an EMBL/GenBank/DDBJ whole genome shotgun (WGS) entry which is preliminary data.</text>
</comment>
<organism evidence="1 2">
    <name type="scientific">Ideonella oryzae</name>
    <dbReference type="NCBI Taxonomy" id="2937441"/>
    <lineage>
        <taxon>Bacteria</taxon>
        <taxon>Pseudomonadati</taxon>
        <taxon>Pseudomonadota</taxon>
        <taxon>Betaproteobacteria</taxon>
        <taxon>Burkholderiales</taxon>
        <taxon>Sphaerotilaceae</taxon>
        <taxon>Ideonella</taxon>
    </lineage>
</organism>
<evidence type="ECO:0000313" key="2">
    <source>
        <dbReference type="Proteomes" id="UP001204851"/>
    </source>
</evidence>
<reference evidence="1 2" key="1">
    <citation type="submission" date="2022-06" db="EMBL/GenBank/DDBJ databases">
        <title>Ideonella sp. NS12-5 Genome sequencing and assembly.</title>
        <authorList>
            <person name="Jung Y."/>
        </authorList>
    </citation>
    <scope>NUCLEOTIDE SEQUENCE [LARGE SCALE GENOMIC DNA]</scope>
    <source>
        <strain evidence="1 2">NS12-5</strain>
    </source>
</reference>
<evidence type="ECO:0000313" key="1">
    <source>
        <dbReference type="EMBL" id="MCO5977313.1"/>
    </source>
</evidence>
<gene>
    <name evidence="1" type="ORF">M0L44_11385</name>
</gene>
<dbReference type="RefSeq" id="WP_252769828.1">
    <property type="nucleotide sequence ID" value="NZ_JAMXMC010000006.1"/>
</dbReference>
<name>A0ABT1BM63_9BURK</name>
<dbReference type="EMBL" id="JAMXMC010000006">
    <property type="protein sequence ID" value="MCO5977313.1"/>
    <property type="molecule type" value="Genomic_DNA"/>
</dbReference>
<dbReference type="Proteomes" id="UP001204851">
    <property type="component" value="Unassembled WGS sequence"/>
</dbReference>
<sequence>MTDAELADFFCKGIETGLLTPEHARQWAEAVIAKEDQPASAFIDMALNRTTPALICALRDLTEGAGFPSAGPGLLALLLEADIASTEDLARCIQTALRVCRHCAMTEDACYAFDELDDALYLARHDVYGSVPDCRDAFIEALRQYARPVIWPAK</sequence>
<keyword evidence="2" id="KW-1185">Reference proteome</keyword>
<proteinExistence type="predicted"/>
<protein>
    <submittedName>
        <fullName evidence="1">Uncharacterized protein</fullName>
    </submittedName>
</protein>